<keyword evidence="4" id="KW-0411">Iron-sulfur</keyword>
<organism evidence="5 6">
    <name type="scientific">Virgibacillus pantothenticus</name>
    <dbReference type="NCBI Taxonomy" id="1473"/>
    <lineage>
        <taxon>Bacteria</taxon>
        <taxon>Bacillati</taxon>
        <taxon>Bacillota</taxon>
        <taxon>Bacilli</taxon>
        <taxon>Bacillales</taxon>
        <taxon>Bacillaceae</taxon>
        <taxon>Virgibacillus</taxon>
    </lineage>
</organism>
<keyword evidence="6" id="KW-1185">Reference proteome</keyword>
<dbReference type="InterPro" id="IPR007197">
    <property type="entry name" value="rSAM"/>
</dbReference>
<keyword evidence="3" id="KW-0408">Iron</keyword>
<evidence type="ECO:0000313" key="6">
    <source>
        <dbReference type="Proteomes" id="UP000036780"/>
    </source>
</evidence>
<dbReference type="PROSITE" id="PS51918">
    <property type="entry name" value="RADICAL_SAM"/>
    <property type="match status" value="1"/>
</dbReference>
<dbReference type="Proteomes" id="UP000036780">
    <property type="component" value="Unassembled WGS sequence"/>
</dbReference>
<evidence type="ECO:0000256" key="2">
    <source>
        <dbReference type="ARBA" id="ARBA00022723"/>
    </source>
</evidence>
<proteinExistence type="predicted"/>
<evidence type="ECO:0000256" key="4">
    <source>
        <dbReference type="ARBA" id="ARBA00023014"/>
    </source>
</evidence>
<evidence type="ECO:0000313" key="5">
    <source>
        <dbReference type="EMBL" id="KNE18843.1"/>
    </source>
</evidence>
<accession>A0A0L0QKP3</accession>
<dbReference type="SFLD" id="SFLDS00029">
    <property type="entry name" value="Radical_SAM"/>
    <property type="match status" value="1"/>
</dbReference>
<dbReference type="RefSeq" id="WP_050351334.1">
    <property type="nucleotide sequence ID" value="NZ_CP073011.1"/>
</dbReference>
<keyword evidence="1" id="KW-0949">S-adenosyl-L-methionine</keyword>
<dbReference type="InterPro" id="IPR058240">
    <property type="entry name" value="rSAM_sf"/>
</dbReference>
<evidence type="ECO:0000256" key="1">
    <source>
        <dbReference type="ARBA" id="ARBA00022691"/>
    </source>
</evidence>
<name>A0A0L0QKP3_VIRPA</name>
<dbReference type="PATRIC" id="fig|1473.5.peg.410"/>
<dbReference type="GO" id="GO:0051536">
    <property type="term" value="F:iron-sulfur cluster binding"/>
    <property type="evidence" value="ECO:0007669"/>
    <property type="project" value="UniProtKB-KW"/>
</dbReference>
<dbReference type="EMBL" id="LGTO01000007">
    <property type="protein sequence ID" value="KNE18843.1"/>
    <property type="molecule type" value="Genomic_DNA"/>
</dbReference>
<dbReference type="SUPFAM" id="SSF102114">
    <property type="entry name" value="Radical SAM enzymes"/>
    <property type="match status" value="1"/>
</dbReference>
<dbReference type="GO" id="GO:0003824">
    <property type="term" value="F:catalytic activity"/>
    <property type="evidence" value="ECO:0007669"/>
    <property type="project" value="InterPro"/>
</dbReference>
<dbReference type="InterPro" id="IPR013785">
    <property type="entry name" value="Aldolase_TIM"/>
</dbReference>
<dbReference type="OrthoDB" id="6457556at2"/>
<keyword evidence="2" id="KW-0479">Metal-binding</keyword>
<dbReference type="AlphaFoldDB" id="A0A0L0QKP3"/>
<reference evidence="6" key="1">
    <citation type="submission" date="2015-07" db="EMBL/GenBank/DDBJ databases">
        <title>Fjat-10053 dsm26.</title>
        <authorList>
            <person name="Liu B."/>
            <person name="Wang J."/>
            <person name="Zhu Y."/>
            <person name="Liu G."/>
            <person name="Chen Q."/>
            <person name="Chen Z."/>
            <person name="Lan J."/>
            <person name="Che J."/>
            <person name="Ge C."/>
            <person name="Shi H."/>
            <person name="Pan Z."/>
            <person name="Liu X."/>
        </authorList>
    </citation>
    <scope>NUCLEOTIDE SEQUENCE [LARGE SCALE GENOMIC DNA]</scope>
    <source>
        <strain evidence="6">DSM 26</strain>
    </source>
</reference>
<dbReference type="SMART" id="SM00729">
    <property type="entry name" value="Elp3"/>
    <property type="match status" value="1"/>
</dbReference>
<evidence type="ECO:0000256" key="3">
    <source>
        <dbReference type="ARBA" id="ARBA00023004"/>
    </source>
</evidence>
<dbReference type="Gene3D" id="3.20.20.70">
    <property type="entry name" value="Aldolase class I"/>
    <property type="match status" value="1"/>
</dbReference>
<comment type="caution">
    <text evidence="5">The sequence shown here is derived from an EMBL/GenBank/DDBJ whole genome shotgun (WGS) entry which is preliminary data.</text>
</comment>
<dbReference type="Pfam" id="PF04055">
    <property type="entry name" value="Radical_SAM"/>
    <property type="match status" value="1"/>
</dbReference>
<dbReference type="InterPro" id="IPR006638">
    <property type="entry name" value="Elp3/MiaA/NifB-like_rSAM"/>
</dbReference>
<dbReference type="PANTHER" id="PTHR43288:SF1">
    <property type="entry name" value="GLYCYL-RADICAL ENZYME ACTIVATING ENZYME MJ0021-RELATED"/>
    <property type="match status" value="1"/>
</dbReference>
<dbReference type="GeneID" id="66871816"/>
<protein>
    <submittedName>
        <fullName evidence="5">Radical SAM protein</fullName>
    </submittedName>
</protein>
<gene>
    <name evidence="5" type="ORF">AFK71_09630</name>
</gene>
<dbReference type="CDD" id="cd01335">
    <property type="entry name" value="Radical_SAM"/>
    <property type="match status" value="1"/>
</dbReference>
<dbReference type="GO" id="GO:0046872">
    <property type="term" value="F:metal ion binding"/>
    <property type="evidence" value="ECO:0007669"/>
    <property type="project" value="UniProtKB-KW"/>
</dbReference>
<sequence length="445" mass="51431">MLTKITKENVSMIENDSFRNYAQIFAEIEENTIESIKSFGLSLEQNNDETKNERLARLRKKQATFRNNDKSIVINQLSSACEACQTGTGSYTSFVTLNCHRDCYFCFNKNQEDYTFYLHHQKDANEELAYLIESGYVLKHLALTGGEPLLFKAETISFFQLAQEISPNTYTRLYTAGDLLTEDILQQLQKADLDEIRISIKMEDSIKRRQRVLKKVELAQKYIPHVLVEMPVIPGTRQEMKDLLLALDEMGIFGINLLEFCFPLVNSRSFSEKGFTLKNPPYDIYYNYWYAGGLAVAESEDLCLELVEFAIDKELSLGVHYCSLENKFTGQIYQQNYSQPMNDTYHFSTRDYFYKTAKAFGKDKENVRDQLNRIGEPFIIDNDDDFIQFPVRAIPFLKPNDIELAIVSSVIEARMNEELVREVGVDWTTPSLFEQTDIDSVEGER</sequence>
<dbReference type="PANTHER" id="PTHR43288">
    <property type="entry name" value="BIOTIN SYNTHASE-RELATED PROTEIN, RADICAL SAM SUPERFAMILY"/>
    <property type="match status" value="1"/>
</dbReference>